<dbReference type="HOGENOM" id="CLU_2639600_0_0_1"/>
<dbReference type="EMBL" id="GL945428">
    <property type="protein sequence ID" value="EGO31247.1"/>
    <property type="molecule type" value="Genomic_DNA"/>
</dbReference>
<dbReference type="GeneID" id="18810685"/>
<dbReference type="KEGG" id="sla:SERLADRAFT_377138"/>
<proteinExistence type="predicted"/>
<gene>
    <name evidence="1" type="ORF">SERLADRAFT_377138</name>
</gene>
<organism evidence="2">
    <name type="scientific">Serpula lacrymans var. lacrymans (strain S7.9)</name>
    <name type="common">Dry rot fungus</name>
    <dbReference type="NCBI Taxonomy" id="578457"/>
    <lineage>
        <taxon>Eukaryota</taxon>
        <taxon>Fungi</taxon>
        <taxon>Dikarya</taxon>
        <taxon>Basidiomycota</taxon>
        <taxon>Agaricomycotina</taxon>
        <taxon>Agaricomycetes</taxon>
        <taxon>Agaricomycetidae</taxon>
        <taxon>Boletales</taxon>
        <taxon>Coniophorineae</taxon>
        <taxon>Serpulaceae</taxon>
        <taxon>Serpula</taxon>
    </lineage>
</organism>
<dbReference type="RefSeq" id="XP_007313131.1">
    <property type="nucleotide sequence ID" value="XM_007313069.1"/>
</dbReference>
<dbReference type="AlphaFoldDB" id="F8NFK3"/>
<sequence length="77" mass="8675">MAYFILSSRASRMSQVGRLAKRSSPMIELVVMLRTTLTVSQHDSEVRIMIQMLSAEQQALGWKSRISYESVALAQEA</sequence>
<accession>F8NFK3</accession>
<evidence type="ECO:0000313" key="1">
    <source>
        <dbReference type="EMBL" id="EGO31247.1"/>
    </source>
</evidence>
<dbReference type="Proteomes" id="UP000008064">
    <property type="component" value="Unassembled WGS sequence"/>
</dbReference>
<name>F8NFK3_SERL9</name>
<reference evidence="2" key="1">
    <citation type="journal article" date="2011" name="Science">
        <title>The plant cell wall-decomposing machinery underlies the functional diversity of forest fungi.</title>
        <authorList>
            <person name="Eastwood D.C."/>
            <person name="Floudas D."/>
            <person name="Binder M."/>
            <person name="Majcherczyk A."/>
            <person name="Schneider P."/>
            <person name="Aerts A."/>
            <person name="Asiegbu F.O."/>
            <person name="Baker S.E."/>
            <person name="Barry K."/>
            <person name="Bendiksby M."/>
            <person name="Blumentritt M."/>
            <person name="Coutinho P.M."/>
            <person name="Cullen D."/>
            <person name="de Vries R.P."/>
            <person name="Gathman A."/>
            <person name="Goodell B."/>
            <person name="Henrissat B."/>
            <person name="Ihrmark K."/>
            <person name="Kauserud H."/>
            <person name="Kohler A."/>
            <person name="LaButti K."/>
            <person name="Lapidus A."/>
            <person name="Lavin J.L."/>
            <person name="Lee Y.-H."/>
            <person name="Lindquist E."/>
            <person name="Lilly W."/>
            <person name="Lucas S."/>
            <person name="Morin E."/>
            <person name="Murat C."/>
            <person name="Oguiza J.A."/>
            <person name="Park J."/>
            <person name="Pisabarro A.G."/>
            <person name="Riley R."/>
            <person name="Rosling A."/>
            <person name="Salamov A."/>
            <person name="Schmidt O."/>
            <person name="Schmutz J."/>
            <person name="Skrede I."/>
            <person name="Stenlid J."/>
            <person name="Wiebenga A."/>
            <person name="Xie X."/>
            <person name="Kuees U."/>
            <person name="Hibbett D.S."/>
            <person name="Hoffmeister D."/>
            <person name="Hoegberg N."/>
            <person name="Martin F."/>
            <person name="Grigoriev I.V."/>
            <person name="Watkinson S.C."/>
        </authorList>
    </citation>
    <scope>NUCLEOTIDE SEQUENCE [LARGE SCALE GENOMIC DNA]</scope>
    <source>
        <strain evidence="2">S7.9</strain>
    </source>
</reference>
<protein>
    <submittedName>
        <fullName evidence="1">Uncharacterized protein</fullName>
    </submittedName>
</protein>
<evidence type="ECO:0000313" key="2">
    <source>
        <dbReference type="Proteomes" id="UP000008064"/>
    </source>
</evidence>